<dbReference type="HOGENOM" id="CLU_2120561_0_0_1"/>
<evidence type="ECO:0000256" key="1">
    <source>
        <dbReference type="SAM" id="MobiDB-lite"/>
    </source>
</evidence>
<sequence>MESREPNSASAARHMSHNPQLGYNLLSQGDEMDFSNVIFSEFDPSYHQPPAMIDAVNSSGTDETLSDLDLTMSSLKAKPPGSAFNPPFEPTAPFIGLEQQYVICYHKQHKQEPV</sequence>
<accession>A1CCB9</accession>
<dbReference type="VEuPathDB" id="FungiDB:ACLA_061380"/>
<proteinExistence type="predicted"/>
<organism evidence="2 3">
    <name type="scientific">Aspergillus clavatus (strain ATCC 1007 / CBS 513.65 / DSM 816 / NCTC 3887 / NRRL 1 / QM 1276 / 107)</name>
    <dbReference type="NCBI Taxonomy" id="344612"/>
    <lineage>
        <taxon>Eukaryota</taxon>
        <taxon>Fungi</taxon>
        <taxon>Dikarya</taxon>
        <taxon>Ascomycota</taxon>
        <taxon>Pezizomycotina</taxon>
        <taxon>Eurotiomycetes</taxon>
        <taxon>Eurotiomycetidae</taxon>
        <taxon>Eurotiales</taxon>
        <taxon>Aspergillaceae</taxon>
        <taxon>Aspergillus</taxon>
        <taxon>Aspergillus subgen. Fumigati</taxon>
    </lineage>
</organism>
<dbReference type="GeneID" id="4705758"/>
<dbReference type="AlphaFoldDB" id="A1CCB9"/>
<dbReference type="OrthoDB" id="4356994at2759"/>
<dbReference type="RefSeq" id="XP_001273602.1">
    <property type="nucleotide sequence ID" value="XM_001273601.1"/>
</dbReference>
<protein>
    <submittedName>
        <fullName evidence="2">Uncharacterized protein</fullName>
    </submittedName>
</protein>
<feature type="compositionally biased region" description="Polar residues" evidence="1">
    <location>
        <begin position="1"/>
        <end position="10"/>
    </location>
</feature>
<name>A1CCB9_ASPCL</name>
<dbReference type="EMBL" id="DS027050">
    <property type="protein sequence ID" value="EAW12176.1"/>
    <property type="molecule type" value="Genomic_DNA"/>
</dbReference>
<evidence type="ECO:0000313" key="2">
    <source>
        <dbReference type="EMBL" id="EAW12176.1"/>
    </source>
</evidence>
<keyword evidence="3" id="KW-1185">Reference proteome</keyword>
<evidence type="ECO:0000313" key="3">
    <source>
        <dbReference type="Proteomes" id="UP000006701"/>
    </source>
</evidence>
<feature type="region of interest" description="Disordered" evidence="1">
    <location>
        <begin position="1"/>
        <end position="26"/>
    </location>
</feature>
<gene>
    <name evidence="2" type="ORF">ACLA_061380</name>
</gene>
<dbReference type="KEGG" id="act:ACLA_061380"/>
<reference evidence="2 3" key="1">
    <citation type="journal article" date="2008" name="PLoS Genet.">
        <title>Genomic islands in the pathogenic filamentous fungus Aspergillus fumigatus.</title>
        <authorList>
            <person name="Fedorova N.D."/>
            <person name="Khaldi N."/>
            <person name="Joardar V.S."/>
            <person name="Maiti R."/>
            <person name="Amedeo P."/>
            <person name="Anderson M.J."/>
            <person name="Crabtree J."/>
            <person name="Silva J.C."/>
            <person name="Badger J.H."/>
            <person name="Albarraq A."/>
            <person name="Angiuoli S."/>
            <person name="Bussey H."/>
            <person name="Bowyer P."/>
            <person name="Cotty P.J."/>
            <person name="Dyer P.S."/>
            <person name="Egan A."/>
            <person name="Galens K."/>
            <person name="Fraser-Liggett C.M."/>
            <person name="Haas B.J."/>
            <person name="Inman J.M."/>
            <person name="Kent R."/>
            <person name="Lemieux S."/>
            <person name="Malavazi I."/>
            <person name="Orvis J."/>
            <person name="Roemer T."/>
            <person name="Ronning C.M."/>
            <person name="Sundaram J.P."/>
            <person name="Sutton G."/>
            <person name="Turner G."/>
            <person name="Venter J.C."/>
            <person name="White O.R."/>
            <person name="Whitty B.R."/>
            <person name="Youngman P."/>
            <person name="Wolfe K.H."/>
            <person name="Goldman G.H."/>
            <person name="Wortman J.R."/>
            <person name="Jiang B."/>
            <person name="Denning D.W."/>
            <person name="Nierman W.C."/>
        </authorList>
    </citation>
    <scope>NUCLEOTIDE SEQUENCE [LARGE SCALE GENOMIC DNA]</scope>
    <source>
        <strain evidence="3">ATCC 1007 / CBS 513.65 / DSM 816 / NCTC 3887 / NRRL 1</strain>
    </source>
</reference>
<dbReference type="Proteomes" id="UP000006701">
    <property type="component" value="Unassembled WGS sequence"/>
</dbReference>
<feature type="compositionally biased region" description="Polar residues" evidence="1">
    <location>
        <begin position="17"/>
        <end position="26"/>
    </location>
</feature>